<dbReference type="RefSeq" id="WP_183442965.1">
    <property type="nucleotide sequence ID" value="NZ_JACHXD010000014.1"/>
</dbReference>
<sequence length="839" mass="86932">MDSRLSFLLPKFAAMPLAFLLYAAGAPAMADTYYLPGDLNKAPFNCSGSGQDYNCGSIDLDKDATLVLNGPIRLQVSGNLSTDKNLSTVNNDYAFDISVGGSVDLKKDVSVTMNLTVGGSIDIAKDARFTGNITAGGNVHFAKDSIYDGDVTVGGFLDVDKDTYITGICRAGSTNFYGCGAKPPVSALHHIRVGHNGTALTCTPAVITVYACAGSDSNGACTAYTGGVSGNVKASNGASVPFTIPSNSSSTSVNLGITTASTVTLSADGYSSSNGYTCWDGNNANCSLNFQDAAFLITVADHVAGLTQTAKIEAVKKSDTSNRCTPGFTGARAVSLSCNYSNPTSGTLQLSIGGSKISCNAPATAVNLTFDSNGTAEPSLLYEDVGTLTLNASTASPAIIGSDSFVVAPASFRITPNESNPHKAGSPFNADVTALNALGNATPNFGKESSATQVRVNFNKCTPTANLGGVAGVVATGLVQSFTNGKGQAANISWSEVGTGDLTAYIDNNPASASAPLPYLSSSIKPAGSTATANSSCTQSFVPHHFDVTHESTRLFWYSGQTIDKIKVTAKAYANPPSAATTTQNYMLGAAANAKVDLAAFSDGPPVAAILPATGTLDIASIAGSAFQGSNKGEAELTPVFKFAQIKTAPLPLRIRATEGSVVTSANGKEDVIPIRSGRLRLSNAFGGVSTVVSMRVRAEYWNGSNWLWNTQDNYTTIKLTSVALTPFPPPGSNFTATVLNDLTLSNGEDTLKLRSTYANKGYVDVALNLAQNAGAQTLDQSCLATHKKTQGNDTPWLRSWYGACSVGANPENDPSARANFGVTAPETRATIFVREVFN</sequence>
<name>A0A7W5BE82_9BURK</name>
<gene>
    <name evidence="3" type="ORF">FHS03_004317</name>
</gene>
<dbReference type="Pfam" id="PF20419">
    <property type="entry name" value="DUF6701"/>
    <property type="match status" value="1"/>
</dbReference>
<evidence type="ECO:0000256" key="1">
    <source>
        <dbReference type="SAM" id="SignalP"/>
    </source>
</evidence>
<evidence type="ECO:0000259" key="2">
    <source>
        <dbReference type="Pfam" id="PF20419"/>
    </source>
</evidence>
<accession>A0A7W5BE82</accession>
<evidence type="ECO:0000313" key="3">
    <source>
        <dbReference type="EMBL" id="MBB3121241.1"/>
    </source>
</evidence>
<reference evidence="3 4" key="1">
    <citation type="submission" date="2020-08" db="EMBL/GenBank/DDBJ databases">
        <title>Genomic Encyclopedia of Type Strains, Phase III (KMG-III): the genomes of soil and plant-associated and newly described type strains.</title>
        <authorList>
            <person name="Whitman W."/>
        </authorList>
    </citation>
    <scope>NUCLEOTIDE SEQUENCE [LARGE SCALE GENOMIC DNA]</scope>
    <source>
        <strain evidence="3 4">CECT 8897</strain>
    </source>
</reference>
<protein>
    <submittedName>
        <fullName evidence="3">MSHA biogenesis protein MshQ</fullName>
    </submittedName>
</protein>
<dbReference type="EMBL" id="JACHXD010000014">
    <property type="protein sequence ID" value="MBB3121241.1"/>
    <property type="molecule type" value="Genomic_DNA"/>
</dbReference>
<organism evidence="3 4">
    <name type="scientific">Pseudoduganella violacea</name>
    <dbReference type="NCBI Taxonomy" id="1715466"/>
    <lineage>
        <taxon>Bacteria</taxon>
        <taxon>Pseudomonadati</taxon>
        <taxon>Pseudomonadota</taxon>
        <taxon>Betaproteobacteria</taxon>
        <taxon>Burkholderiales</taxon>
        <taxon>Oxalobacteraceae</taxon>
        <taxon>Telluria group</taxon>
        <taxon>Pseudoduganella</taxon>
    </lineage>
</organism>
<comment type="caution">
    <text evidence="3">The sequence shown here is derived from an EMBL/GenBank/DDBJ whole genome shotgun (WGS) entry which is preliminary data.</text>
</comment>
<feature type="signal peptide" evidence="1">
    <location>
        <begin position="1"/>
        <end position="30"/>
    </location>
</feature>
<dbReference type="AlphaFoldDB" id="A0A7W5BE82"/>
<evidence type="ECO:0000313" key="4">
    <source>
        <dbReference type="Proteomes" id="UP000541535"/>
    </source>
</evidence>
<keyword evidence="1" id="KW-0732">Signal</keyword>
<dbReference type="Proteomes" id="UP000541535">
    <property type="component" value="Unassembled WGS sequence"/>
</dbReference>
<dbReference type="InterPro" id="IPR046524">
    <property type="entry name" value="DUF6701"/>
</dbReference>
<proteinExistence type="predicted"/>
<feature type="domain" description="DUF6701" evidence="2">
    <location>
        <begin position="276"/>
        <end position="837"/>
    </location>
</feature>
<feature type="chain" id="PRO_5030684729" evidence="1">
    <location>
        <begin position="31"/>
        <end position="839"/>
    </location>
</feature>
<keyword evidence="4" id="KW-1185">Reference proteome</keyword>